<keyword evidence="3" id="KW-1185">Reference proteome</keyword>
<dbReference type="EMBL" id="JASCZI010211544">
    <property type="protein sequence ID" value="MED6194148.1"/>
    <property type="molecule type" value="Genomic_DNA"/>
</dbReference>
<evidence type="ECO:0000256" key="1">
    <source>
        <dbReference type="SAM" id="MobiDB-lite"/>
    </source>
</evidence>
<evidence type="ECO:0000313" key="2">
    <source>
        <dbReference type="EMBL" id="MED6194148.1"/>
    </source>
</evidence>
<dbReference type="Proteomes" id="UP001341840">
    <property type="component" value="Unassembled WGS sequence"/>
</dbReference>
<organism evidence="2 3">
    <name type="scientific">Stylosanthes scabra</name>
    <dbReference type="NCBI Taxonomy" id="79078"/>
    <lineage>
        <taxon>Eukaryota</taxon>
        <taxon>Viridiplantae</taxon>
        <taxon>Streptophyta</taxon>
        <taxon>Embryophyta</taxon>
        <taxon>Tracheophyta</taxon>
        <taxon>Spermatophyta</taxon>
        <taxon>Magnoliopsida</taxon>
        <taxon>eudicotyledons</taxon>
        <taxon>Gunneridae</taxon>
        <taxon>Pentapetalae</taxon>
        <taxon>rosids</taxon>
        <taxon>fabids</taxon>
        <taxon>Fabales</taxon>
        <taxon>Fabaceae</taxon>
        <taxon>Papilionoideae</taxon>
        <taxon>50 kb inversion clade</taxon>
        <taxon>dalbergioids sensu lato</taxon>
        <taxon>Dalbergieae</taxon>
        <taxon>Pterocarpus clade</taxon>
        <taxon>Stylosanthes</taxon>
    </lineage>
</organism>
<gene>
    <name evidence="2" type="ORF">PIB30_025876</name>
</gene>
<protein>
    <submittedName>
        <fullName evidence="2">Uncharacterized protein</fullName>
    </submittedName>
</protein>
<feature type="compositionally biased region" description="Low complexity" evidence="1">
    <location>
        <begin position="99"/>
        <end position="119"/>
    </location>
</feature>
<name>A0ABU6XBV2_9FABA</name>
<sequence>MTPIPQLHYRNEDGVRASRSRRRCGDQSSVSSVRRGIPIVYKWKTIFGLVPSNVGLRGVSLRRVSRSTYLTGNLRFSPLSCFPHAGYPLRDDVERIGGSRISRATRSSSIDSTVSSATSRPKRHGDLPHEDDRSDGPRPRSPCMRATAYLHMFARGASSQGVVRQTDRARSVPELLVRIHGSASHTFRSFISTPEGPAEA</sequence>
<comment type="caution">
    <text evidence="2">The sequence shown here is derived from an EMBL/GenBank/DDBJ whole genome shotgun (WGS) entry which is preliminary data.</text>
</comment>
<reference evidence="2 3" key="1">
    <citation type="journal article" date="2023" name="Plants (Basel)">
        <title>Bridging the Gap: Combining Genomics and Transcriptomics Approaches to Understand Stylosanthes scabra, an Orphan Legume from the Brazilian Caatinga.</title>
        <authorList>
            <person name="Ferreira-Neto J.R.C."/>
            <person name="da Silva M.D."/>
            <person name="Binneck E."/>
            <person name="de Melo N.F."/>
            <person name="da Silva R.H."/>
            <person name="de Melo A.L.T.M."/>
            <person name="Pandolfi V."/>
            <person name="Bustamante F.O."/>
            <person name="Brasileiro-Vidal A.C."/>
            <person name="Benko-Iseppon A.M."/>
        </authorList>
    </citation>
    <scope>NUCLEOTIDE SEQUENCE [LARGE SCALE GENOMIC DNA]</scope>
    <source>
        <tissue evidence="2">Leaves</tissue>
    </source>
</reference>
<evidence type="ECO:0000313" key="3">
    <source>
        <dbReference type="Proteomes" id="UP001341840"/>
    </source>
</evidence>
<accession>A0ABU6XBV2</accession>
<feature type="region of interest" description="Disordered" evidence="1">
    <location>
        <begin position="99"/>
        <end position="143"/>
    </location>
</feature>
<proteinExistence type="predicted"/>
<feature type="compositionally biased region" description="Basic and acidic residues" evidence="1">
    <location>
        <begin position="124"/>
        <end position="138"/>
    </location>
</feature>